<protein>
    <submittedName>
        <fullName evidence="1">Uncharacterized protein</fullName>
    </submittedName>
</protein>
<reference evidence="1" key="2">
    <citation type="journal article" date="2015" name="Fish Shellfish Immunol.">
        <title>Early steps in the European eel (Anguilla anguilla)-Vibrio vulnificus interaction in the gills: Role of the RtxA13 toxin.</title>
        <authorList>
            <person name="Callol A."/>
            <person name="Pajuelo D."/>
            <person name="Ebbesson L."/>
            <person name="Teles M."/>
            <person name="MacKenzie S."/>
            <person name="Amaro C."/>
        </authorList>
    </citation>
    <scope>NUCLEOTIDE SEQUENCE</scope>
</reference>
<reference evidence="1" key="1">
    <citation type="submission" date="2014-11" db="EMBL/GenBank/DDBJ databases">
        <authorList>
            <person name="Amaro Gonzalez C."/>
        </authorList>
    </citation>
    <scope>NUCLEOTIDE SEQUENCE</scope>
</reference>
<proteinExistence type="predicted"/>
<dbReference type="AlphaFoldDB" id="A0A0E9RMT7"/>
<organism evidence="1">
    <name type="scientific">Anguilla anguilla</name>
    <name type="common">European freshwater eel</name>
    <name type="synonym">Muraena anguilla</name>
    <dbReference type="NCBI Taxonomy" id="7936"/>
    <lineage>
        <taxon>Eukaryota</taxon>
        <taxon>Metazoa</taxon>
        <taxon>Chordata</taxon>
        <taxon>Craniata</taxon>
        <taxon>Vertebrata</taxon>
        <taxon>Euteleostomi</taxon>
        <taxon>Actinopterygii</taxon>
        <taxon>Neopterygii</taxon>
        <taxon>Teleostei</taxon>
        <taxon>Anguilliformes</taxon>
        <taxon>Anguillidae</taxon>
        <taxon>Anguilla</taxon>
    </lineage>
</organism>
<accession>A0A0E9RMT7</accession>
<evidence type="ECO:0000313" key="1">
    <source>
        <dbReference type="EMBL" id="JAH29683.1"/>
    </source>
</evidence>
<sequence length="72" mass="8391">MMMLFPLLPRDKEKQLVHEVNGDISLQNVAISDSIFKYHNILGFYSITLPFIVHVIYCEKQSALLHGLNFLW</sequence>
<name>A0A0E9RMT7_ANGAN</name>
<dbReference type="EMBL" id="GBXM01078894">
    <property type="protein sequence ID" value="JAH29683.1"/>
    <property type="molecule type" value="Transcribed_RNA"/>
</dbReference>